<dbReference type="GO" id="GO:0005345">
    <property type="term" value="F:purine nucleobase transmembrane transporter activity"/>
    <property type="evidence" value="ECO:0007669"/>
    <property type="project" value="UniProtKB-UniRule"/>
</dbReference>
<dbReference type="Pfam" id="PF16913">
    <property type="entry name" value="PUNUT"/>
    <property type="match status" value="1"/>
</dbReference>
<keyword evidence="4 7" id="KW-0812">Transmembrane</keyword>
<keyword evidence="9" id="KW-1185">Reference proteome</keyword>
<protein>
    <recommendedName>
        <fullName evidence="7">Probable purine permease</fullName>
    </recommendedName>
</protein>
<evidence type="ECO:0000256" key="2">
    <source>
        <dbReference type="ARBA" id="ARBA00006213"/>
    </source>
</evidence>
<feature type="transmembrane region" description="Helical" evidence="7">
    <location>
        <begin position="145"/>
        <end position="164"/>
    </location>
</feature>
<feature type="transmembrane region" description="Helical" evidence="7">
    <location>
        <begin position="256"/>
        <end position="280"/>
    </location>
</feature>
<feature type="transmembrane region" description="Helical" evidence="7">
    <location>
        <begin position="287"/>
        <end position="305"/>
    </location>
</feature>
<organism evidence="8 9">
    <name type="scientific">Cinchona calisaya</name>
    <dbReference type="NCBI Taxonomy" id="153742"/>
    <lineage>
        <taxon>Eukaryota</taxon>
        <taxon>Viridiplantae</taxon>
        <taxon>Streptophyta</taxon>
        <taxon>Embryophyta</taxon>
        <taxon>Tracheophyta</taxon>
        <taxon>Spermatophyta</taxon>
        <taxon>Magnoliopsida</taxon>
        <taxon>eudicotyledons</taxon>
        <taxon>Gunneridae</taxon>
        <taxon>Pentapetalae</taxon>
        <taxon>asterids</taxon>
        <taxon>lamiids</taxon>
        <taxon>Gentianales</taxon>
        <taxon>Rubiaceae</taxon>
        <taxon>Cinchonoideae</taxon>
        <taxon>Cinchoneae</taxon>
        <taxon>Cinchona</taxon>
    </lineage>
</organism>
<evidence type="ECO:0000256" key="1">
    <source>
        <dbReference type="ARBA" id="ARBA00004141"/>
    </source>
</evidence>
<dbReference type="InterPro" id="IPR030182">
    <property type="entry name" value="PUP_plant"/>
</dbReference>
<dbReference type="GO" id="GO:0015211">
    <property type="term" value="F:purine nucleoside transmembrane transporter activity"/>
    <property type="evidence" value="ECO:0007669"/>
    <property type="project" value="UniProtKB-UniRule"/>
</dbReference>
<dbReference type="PANTHER" id="PTHR31376">
    <property type="entry name" value="OS09G0467300 PROTEIN-RELATED"/>
    <property type="match status" value="1"/>
</dbReference>
<dbReference type="Proteomes" id="UP001630127">
    <property type="component" value="Unassembled WGS sequence"/>
</dbReference>
<dbReference type="SUPFAM" id="SSF103481">
    <property type="entry name" value="Multidrug resistance efflux transporter EmrE"/>
    <property type="match status" value="1"/>
</dbReference>
<evidence type="ECO:0000313" key="9">
    <source>
        <dbReference type="Proteomes" id="UP001630127"/>
    </source>
</evidence>
<dbReference type="GO" id="GO:0016020">
    <property type="term" value="C:membrane"/>
    <property type="evidence" value="ECO:0007669"/>
    <property type="project" value="UniProtKB-SubCell"/>
</dbReference>
<keyword evidence="6 7" id="KW-0472">Membrane</keyword>
<dbReference type="AlphaFoldDB" id="A0ABD2Z791"/>
<keyword evidence="5 7" id="KW-1133">Transmembrane helix</keyword>
<keyword evidence="3 7" id="KW-0813">Transport</keyword>
<comment type="caution">
    <text evidence="8">The sequence shown here is derived from an EMBL/GenBank/DDBJ whole genome shotgun (WGS) entry which is preliminary data.</text>
</comment>
<evidence type="ECO:0000256" key="5">
    <source>
        <dbReference type="ARBA" id="ARBA00022989"/>
    </source>
</evidence>
<dbReference type="PANTHER" id="PTHR31376:SF1">
    <property type="entry name" value="PURINE PERMEASE 2"/>
    <property type="match status" value="1"/>
</dbReference>
<reference evidence="8 9" key="1">
    <citation type="submission" date="2024-11" db="EMBL/GenBank/DDBJ databases">
        <title>A near-complete genome assembly of Cinchona calisaya.</title>
        <authorList>
            <person name="Lian D.C."/>
            <person name="Zhao X.W."/>
            <person name="Wei L."/>
        </authorList>
    </citation>
    <scope>NUCLEOTIDE SEQUENCE [LARGE SCALE GENOMIC DNA]</scope>
    <source>
        <tissue evidence="8">Nenye</tissue>
    </source>
</reference>
<feature type="transmembrane region" description="Helical" evidence="7">
    <location>
        <begin position="210"/>
        <end position="236"/>
    </location>
</feature>
<evidence type="ECO:0000313" key="8">
    <source>
        <dbReference type="EMBL" id="KAL3514237.1"/>
    </source>
</evidence>
<feature type="transmembrane region" description="Helical" evidence="7">
    <location>
        <begin position="119"/>
        <end position="138"/>
    </location>
</feature>
<dbReference type="InterPro" id="IPR037185">
    <property type="entry name" value="EmrE-like"/>
</dbReference>
<accession>A0ABD2Z791</accession>
<feature type="transmembrane region" description="Helical" evidence="7">
    <location>
        <begin position="48"/>
        <end position="67"/>
    </location>
</feature>
<evidence type="ECO:0000256" key="4">
    <source>
        <dbReference type="ARBA" id="ARBA00022692"/>
    </source>
</evidence>
<evidence type="ECO:0000256" key="7">
    <source>
        <dbReference type="RuleBase" id="RU368015"/>
    </source>
</evidence>
<evidence type="ECO:0000256" key="3">
    <source>
        <dbReference type="ARBA" id="ARBA00022448"/>
    </source>
</evidence>
<comment type="similarity">
    <text evidence="2 7">Belongs to the purine permeases (TC 2.A.7.14) family.</text>
</comment>
<comment type="subcellular location">
    <subcellularLocation>
        <location evidence="1 7">Membrane</location>
        <topology evidence="1 7">Multi-pass membrane protein</topology>
    </subcellularLocation>
</comment>
<name>A0ABD2Z791_9GENT</name>
<sequence length="356" mass="39213">MGSQLSNTTRRALLVLCCILLAVGNCGGPLIMRLYFVHGGNRIWLSSFLQTAGCPIILVPLVISYIFRRKNQDPTSQTTTRLTFMNLPVFVGASIIGLLTGACNYLAAFGIGHLPVSTMTLILATQLAFVALFAFFLVRQKFTAYSINAIVLLMLGAGVLAIHAGNDRPPGESKKLYVLGFLLTLASSALYGLILPLIELTYKKAKQGMNYTLVLEVQMVLCLVATVFCTVGMIINNDFKVIPREAREFQLGETKYYMVLVWSGIIWQFFLFGATGIIFCASSLFSGVMITVLLPISQLLAVLIFHDKFQAEKGVSLALSLWGSVSYFYGEWKQIKKNARVQEPEMSQSYLPDVAP</sequence>
<feature type="transmembrane region" description="Helical" evidence="7">
    <location>
        <begin position="87"/>
        <end position="107"/>
    </location>
</feature>
<gene>
    <name evidence="8" type="ORF">ACH5RR_026954</name>
</gene>
<proteinExistence type="inferred from homology"/>
<dbReference type="EMBL" id="JBJUIK010000011">
    <property type="protein sequence ID" value="KAL3514237.1"/>
    <property type="molecule type" value="Genomic_DNA"/>
</dbReference>
<feature type="transmembrane region" description="Helical" evidence="7">
    <location>
        <begin position="311"/>
        <end position="330"/>
    </location>
</feature>
<feature type="transmembrane region" description="Helical" evidence="7">
    <location>
        <begin position="176"/>
        <end position="198"/>
    </location>
</feature>
<evidence type="ECO:0000256" key="6">
    <source>
        <dbReference type="ARBA" id="ARBA00023136"/>
    </source>
</evidence>
<feature type="transmembrane region" description="Helical" evidence="7">
    <location>
        <begin position="12"/>
        <end position="36"/>
    </location>
</feature>